<dbReference type="AlphaFoldDB" id="A0A1H4FLD4"/>
<accession>A0A1H4FLD4</accession>
<keyword evidence="3" id="KW-1185">Reference proteome</keyword>
<dbReference type="EMBL" id="FNRL01000025">
    <property type="protein sequence ID" value="SEA97292.1"/>
    <property type="molecule type" value="Genomic_DNA"/>
</dbReference>
<gene>
    <name evidence="2" type="ORF">SAMN05660909_04445</name>
</gene>
<proteinExistence type="predicted"/>
<dbReference type="STRING" id="408074.SAMN05660909_04445"/>
<reference evidence="3" key="1">
    <citation type="submission" date="2016-10" db="EMBL/GenBank/DDBJ databases">
        <authorList>
            <person name="Varghese N."/>
            <person name="Submissions S."/>
        </authorList>
    </citation>
    <scope>NUCLEOTIDE SEQUENCE [LARGE SCALE GENOMIC DNA]</scope>
    <source>
        <strain evidence="3">DSM 23920</strain>
    </source>
</reference>
<dbReference type="Proteomes" id="UP000199656">
    <property type="component" value="Unassembled WGS sequence"/>
</dbReference>
<protein>
    <recommendedName>
        <fullName evidence="4">DUF4890 domain-containing protein</fullName>
    </recommendedName>
</protein>
<evidence type="ECO:0008006" key="4">
    <source>
        <dbReference type="Google" id="ProtNLM"/>
    </source>
</evidence>
<organism evidence="2 3">
    <name type="scientific">Chitinophaga terrae</name>
    <name type="common">ex Kim and Jung 2007</name>
    <dbReference type="NCBI Taxonomy" id="408074"/>
    <lineage>
        <taxon>Bacteria</taxon>
        <taxon>Pseudomonadati</taxon>
        <taxon>Bacteroidota</taxon>
        <taxon>Chitinophagia</taxon>
        <taxon>Chitinophagales</taxon>
        <taxon>Chitinophagaceae</taxon>
        <taxon>Chitinophaga</taxon>
    </lineage>
</organism>
<evidence type="ECO:0000313" key="3">
    <source>
        <dbReference type="Proteomes" id="UP000199656"/>
    </source>
</evidence>
<dbReference type="OrthoDB" id="675947at2"/>
<sequence length="142" mass="16650">MLTMKFKAARLLCLATCFCTLVLTAHAQKDSTVERGRWTVEGRADKITDKIAHKLALNKDQEKQIFAINLDIVRRMDAVTKNTSLSKKERMTQFKALDSERSQRFKNVLTASQFKKWNDWEMNKKEQLEAKMEKKRQRKANQ</sequence>
<evidence type="ECO:0000313" key="2">
    <source>
        <dbReference type="EMBL" id="SEA97292.1"/>
    </source>
</evidence>
<name>A0A1H4FLD4_9BACT</name>
<keyword evidence="1" id="KW-0732">Signal</keyword>
<feature type="chain" id="PRO_5011587250" description="DUF4890 domain-containing protein" evidence="1">
    <location>
        <begin position="28"/>
        <end position="142"/>
    </location>
</feature>
<dbReference type="RefSeq" id="WP_089764320.1">
    <property type="nucleotide sequence ID" value="NZ_BKAT01000045.1"/>
</dbReference>
<evidence type="ECO:0000256" key="1">
    <source>
        <dbReference type="SAM" id="SignalP"/>
    </source>
</evidence>
<feature type="signal peptide" evidence="1">
    <location>
        <begin position="1"/>
        <end position="27"/>
    </location>
</feature>